<organism evidence="2 3">
    <name type="scientific">Methylobacterium oryzihabitans</name>
    <dbReference type="NCBI Taxonomy" id="2499852"/>
    <lineage>
        <taxon>Bacteria</taxon>
        <taxon>Pseudomonadati</taxon>
        <taxon>Pseudomonadota</taxon>
        <taxon>Alphaproteobacteria</taxon>
        <taxon>Hyphomicrobiales</taxon>
        <taxon>Methylobacteriaceae</taxon>
        <taxon>Methylobacterium</taxon>
    </lineage>
</organism>
<dbReference type="Proteomes" id="UP000286997">
    <property type="component" value="Unassembled WGS sequence"/>
</dbReference>
<dbReference type="InterPro" id="IPR052894">
    <property type="entry name" value="AsmA-related"/>
</dbReference>
<keyword evidence="3" id="KW-1185">Reference proteome</keyword>
<dbReference type="GO" id="GO:0090313">
    <property type="term" value="P:regulation of protein targeting to membrane"/>
    <property type="evidence" value="ECO:0007669"/>
    <property type="project" value="TreeGrafter"/>
</dbReference>
<dbReference type="InterPro" id="IPR007844">
    <property type="entry name" value="AsmA"/>
</dbReference>
<dbReference type="AlphaFoldDB" id="A0A3S2VZQ7"/>
<dbReference type="GO" id="GO:0005886">
    <property type="term" value="C:plasma membrane"/>
    <property type="evidence" value="ECO:0007669"/>
    <property type="project" value="TreeGrafter"/>
</dbReference>
<evidence type="ECO:0000313" key="3">
    <source>
        <dbReference type="Proteomes" id="UP000286997"/>
    </source>
</evidence>
<gene>
    <name evidence="2" type="ORF">EOE48_00565</name>
</gene>
<feature type="domain" description="AsmA" evidence="1">
    <location>
        <begin position="344"/>
        <end position="504"/>
    </location>
</feature>
<dbReference type="RefSeq" id="WP_127726828.1">
    <property type="nucleotide sequence ID" value="NZ_SACP01000001.1"/>
</dbReference>
<dbReference type="EMBL" id="SACP01000001">
    <property type="protein sequence ID" value="RVU21585.1"/>
    <property type="molecule type" value="Genomic_DNA"/>
</dbReference>
<dbReference type="PANTHER" id="PTHR30441:SF4">
    <property type="entry name" value="PROTEIN ASMA"/>
    <property type="match status" value="1"/>
</dbReference>
<sequence length="583" mass="59623">MPRWSVLMLCAATVLVAGASGLTWTVATPWAVALADRALAPYGLALDAAGPVELSLLPAPALSFAGIRLRSRDHLLAEGGTMQVQFGLGGLVFGRAEVAAVALSGTRFTLPEEPDWAAPGADLLDRLPESSERLFPRRLVLTDASLTVPDARTGLGETVSGLNLVATWPRASSGLSVTASLVWRGIPATVAVSGLRPAALAAGEASPFVASATWAAASPGAGSLDLEGTGQWQAGPRLSGSGRLLTASLPDTLDWLGGRLPLAPLVGAMSLEGRFESRPDRIELPDLRIGLGGNSLEGAGAVVLGGGRPAVSATLAAERFELDLPPGSLAGWERRSLDLAPYTGGDLDLRLSIGAARLGTLGAEDVAGGLLIRDGVVEATLGRATVRGGTVKGRATLVSGSAGLDAKAQGSLDRVDLGAVLADLGAPRWLLGRARGTLSLEGSGWDLSEISRRVAGRASLTLDGGEILGLGLADMSHRTGAALRRGGRTPFERAQVTLSLSDGVGDIVQGQIRGSAVAAGLRGRVWLPDRRLGLWVEIEPRLPAGADTAAGLVEISGPWAEPAIRLVPTRNPGLPAAASAYAP</sequence>
<reference evidence="2 3" key="1">
    <citation type="submission" date="2019-01" db="EMBL/GenBank/DDBJ databases">
        <authorList>
            <person name="Chen W.-M."/>
        </authorList>
    </citation>
    <scope>NUCLEOTIDE SEQUENCE [LARGE SCALE GENOMIC DNA]</scope>
    <source>
        <strain evidence="2 3">TER-1</strain>
    </source>
</reference>
<name>A0A3S2VZQ7_9HYPH</name>
<proteinExistence type="predicted"/>
<dbReference type="Pfam" id="PF05170">
    <property type="entry name" value="AsmA"/>
    <property type="match status" value="1"/>
</dbReference>
<evidence type="ECO:0000259" key="1">
    <source>
        <dbReference type="Pfam" id="PF05170"/>
    </source>
</evidence>
<dbReference type="OrthoDB" id="8003028at2"/>
<accession>A0A3S2VZQ7</accession>
<comment type="caution">
    <text evidence="2">The sequence shown here is derived from an EMBL/GenBank/DDBJ whole genome shotgun (WGS) entry which is preliminary data.</text>
</comment>
<protein>
    <submittedName>
        <fullName evidence="2">AsmA family protein</fullName>
    </submittedName>
</protein>
<evidence type="ECO:0000313" key="2">
    <source>
        <dbReference type="EMBL" id="RVU21585.1"/>
    </source>
</evidence>
<dbReference type="PANTHER" id="PTHR30441">
    <property type="entry name" value="DUF748 DOMAIN-CONTAINING PROTEIN"/>
    <property type="match status" value="1"/>
</dbReference>